<evidence type="ECO:0000256" key="6">
    <source>
        <dbReference type="ARBA" id="ARBA00022917"/>
    </source>
</evidence>
<dbReference type="AlphaFoldDB" id="A0A7Y3W4U5"/>
<dbReference type="GO" id="GO:0005829">
    <property type="term" value="C:cytosol"/>
    <property type="evidence" value="ECO:0007669"/>
    <property type="project" value="TreeGrafter"/>
</dbReference>
<comment type="function">
    <text evidence="1 8">Attaches a formyl group to the free amino group of methionyl-tRNA(fMet). The formyl group appears to play a dual role in the initiator identity of N-formylmethionyl-tRNA by promoting its recognition by IF2 and preventing the misappropriation of this tRNA by the elongation apparatus.</text>
</comment>
<evidence type="ECO:0000259" key="10">
    <source>
        <dbReference type="Pfam" id="PF02911"/>
    </source>
</evidence>
<dbReference type="Pfam" id="PF00551">
    <property type="entry name" value="Formyl_trans_N"/>
    <property type="match status" value="1"/>
</dbReference>
<reference evidence="11 12" key="1">
    <citation type="submission" date="2020-05" db="EMBL/GenBank/DDBJ databases">
        <title>Parvularcula mediterraneae sp. nov., isolated from polypropylene straw from shallow seawater of the seashore of Laganas in Zakynthos island, Greece.</title>
        <authorList>
            <person name="Szabo I."/>
            <person name="Al-Omari J."/>
            <person name="Rado J."/>
            <person name="Szerdahelyi G.S."/>
        </authorList>
    </citation>
    <scope>NUCLEOTIDE SEQUENCE [LARGE SCALE GENOMIC DNA]</scope>
    <source>
        <strain evidence="11 12">ZS-1/3</strain>
    </source>
</reference>
<gene>
    <name evidence="8" type="primary">fmt</name>
    <name evidence="11" type="ORF">HK107_07320</name>
</gene>
<evidence type="ECO:0000313" key="11">
    <source>
        <dbReference type="EMBL" id="NNU16130.1"/>
    </source>
</evidence>
<evidence type="ECO:0000256" key="3">
    <source>
        <dbReference type="ARBA" id="ARBA00012261"/>
    </source>
</evidence>
<dbReference type="FunFam" id="3.40.50.12230:FF:000001">
    <property type="entry name" value="Methionyl-tRNA formyltransferase"/>
    <property type="match status" value="1"/>
</dbReference>
<keyword evidence="6 8" id="KW-0648">Protein biosynthesis</keyword>
<dbReference type="InterPro" id="IPR005794">
    <property type="entry name" value="Fmt"/>
</dbReference>
<evidence type="ECO:0000259" key="9">
    <source>
        <dbReference type="Pfam" id="PF00551"/>
    </source>
</evidence>
<dbReference type="InterPro" id="IPR005793">
    <property type="entry name" value="Formyl_trans_C"/>
</dbReference>
<dbReference type="Gene3D" id="3.10.25.10">
    <property type="entry name" value="Formyl transferase, C-terminal domain"/>
    <property type="match status" value="1"/>
</dbReference>
<keyword evidence="12" id="KW-1185">Reference proteome</keyword>
<proteinExistence type="inferred from homology"/>
<evidence type="ECO:0000256" key="1">
    <source>
        <dbReference type="ARBA" id="ARBA00002606"/>
    </source>
</evidence>
<comment type="similarity">
    <text evidence="2 8">Belongs to the Fmt family.</text>
</comment>
<evidence type="ECO:0000313" key="12">
    <source>
        <dbReference type="Proteomes" id="UP000536835"/>
    </source>
</evidence>
<dbReference type="CDD" id="cd08646">
    <property type="entry name" value="FMT_core_Met-tRNA-FMT_N"/>
    <property type="match status" value="1"/>
</dbReference>
<feature type="domain" description="Formyl transferase C-terminal" evidence="10">
    <location>
        <begin position="203"/>
        <end position="300"/>
    </location>
</feature>
<organism evidence="11 12">
    <name type="scientific">Parvularcula mediterranea</name>
    <dbReference type="NCBI Taxonomy" id="2732508"/>
    <lineage>
        <taxon>Bacteria</taxon>
        <taxon>Pseudomonadati</taxon>
        <taxon>Pseudomonadota</taxon>
        <taxon>Alphaproteobacteria</taxon>
        <taxon>Parvularculales</taxon>
        <taxon>Parvularculaceae</taxon>
        <taxon>Parvularcula</taxon>
    </lineage>
</organism>
<sequence>MRIVFMGTPEFAVPALSELVAAGHEIAAVYTQPPRPRGRGHKLRPSPVGALAEEYGLEVRTPTTMKAPSEAAALAELKPDVAIVVAYGQILPQAVLDVPEHGCLNLHGSLLPRWRGAAPIQRAIMAGDKVTGVQVMRMEAGLDTGPVLLSETVPIADDETYQSLHDKLAPVGAGLLPRALAALERGGLQETVQSEDGVTYAKKITADEARIDWTQPASVIDPQIRGLSPFPGAFAQVAGDRVKLLMSAQGTSTEKTPGTVLSADEHGLSVACGEGTSLLVTRLQRAGKAAQNAEEFFRGFSIDPGTVLS</sequence>
<dbReference type="CDD" id="cd08704">
    <property type="entry name" value="Met_tRNA_FMT_C"/>
    <property type="match status" value="1"/>
</dbReference>
<dbReference type="InterPro" id="IPR036477">
    <property type="entry name" value="Formyl_transf_N_sf"/>
</dbReference>
<evidence type="ECO:0000256" key="8">
    <source>
        <dbReference type="HAMAP-Rule" id="MF_00182"/>
    </source>
</evidence>
<dbReference type="InterPro" id="IPR037022">
    <property type="entry name" value="Formyl_trans_C_sf"/>
</dbReference>
<dbReference type="NCBIfam" id="TIGR00460">
    <property type="entry name" value="fmt"/>
    <property type="match status" value="1"/>
</dbReference>
<feature type="domain" description="Formyl transferase N-terminal" evidence="9">
    <location>
        <begin position="1"/>
        <end position="180"/>
    </location>
</feature>
<dbReference type="Gene3D" id="3.40.50.170">
    <property type="entry name" value="Formyl transferase, N-terminal domain"/>
    <property type="match status" value="1"/>
</dbReference>
<dbReference type="HAMAP" id="MF_00182">
    <property type="entry name" value="Formyl_trans"/>
    <property type="match status" value="1"/>
</dbReference>
<evidence type="ECO:0000256" key="7">
    <source>
        <dbReference type="ARBA" id="ARBA00048558"/>
    </source>
</evidence>
<comment type="catalytic activity">
    <reaction evidence="7 8">
        <text>L-methionyl-tRNA(fMet) + (6R)-10-formyltetrahydrofolate = N-formyl-L-methionyl-tRNA(fMet) + (6S)-5,6,7,8-tetrahydrofolate + H(+)</text>
        <dbReference type="Rhea" id="RHEA:24380"/>
        <dbReference type="Rhea" id="RHEA-COMP:9952"/>
        <dbReference type="Rhea" id="RHEA-COMP:9953"/>
        <dbReference type="ChEBI" id="CHEBI:15378"/>
        <dbReference type="ChEBI" id="CHEBI:57453"/>
        <dbReference type="ChEBI" id="CHEBI:78530"/>
        <dbReference type="ChEBI" id="CHEBI:78844"/>
        <dbReference type="ChEBI" id="CHEBI:195366"/>
        <dbReference type="EC" id="2.1.2.9"/>
    </reaction>
</comment>
<dbReference type="InterPro" id="IPR011034">
    <property type="entry name" value="Formyl_transferase-like_C_sf"/>
</dbReference>
<dbReference type="PANTHER" id="PTHR11138:SF5">
    <property type="entry name" value="METHIONYL-TRNA FORMYLTRANSFERASE, MITOCHONDRIAL"/>
    <property type="match status" value="1"/>
</dbReference>
<accession>A0A7Y3W4U5</accession>
<keyword evidence="5 8" id="KW-0808">Transferase</keyword>
<evidence type="ECO:0000256" key="2">
    <source>
        <dbReference type="ARBA" id="ARBA00010699"/>
    </source>
</evidence>
<dbReference type="SUPFAM" id="SSF53328">
    <property type="entry name" value="Formyltransferase"/>
    <property type="match status" value="1"/>
</dbReference>
<dbReference type="EC" id="2.1.2.9" evidence="3 8"/>
<name>A0A7Y3W4U5_9PROT</name>
<dbReference type="RefSeq" id="WP_173198103.1">
    <property type="nucleotide sequence ID" value="NZ_JABFCX010000002.1"/>
</dbReference>
<dbReference type="PANTHER" id="PTHR11138">
    <property type="entry name" value="METHIONYL-TRNA FORMYLTRANSFERASE"/>
    <property type="match status" value="1"/>
</dbReference>
<dbReference type="SUPFAM" id="SSF50486">
    <property type="entry name" value="FMT C-terminal domain-like"/>
    <property type="match status" value="1"/>
</dbReference>
<dbReference type="InterPro" id="IPR041711">
    <property type="entry name" value="Met-tRNA-FMT_N"/>
</dbReference>
<evidence type="ECO:0000256" key="5">
    <source>
        <dbReference type="ARBA" id="ARBA00022679"/>
    </source>
</evidence>
<dbReference type="EMBL" id="JABFCX010000002">
    <property type="protein sequence ID" value="NNU16130.1"/>
    <property type="molecule type" value="Genomic_DNA"/>
</dbReference>
<comment type="caution">
    <text evidence="11">The sequence shown here is derived from an EMBL/GenBank/DDBJ whole genome shotgun (WGS) entry which is preliminary data.</text>
</comment>
<dbReference type="GO" id="GO:0004479">
    <property type="term" value="F:methionyl-tRNA formyltransferase activity"/>
    <property type="evidence" value="ECO:0007669"/>
    <property type="project" value="UniProtKB-UniRule"/>
</dbReference>
<evidence type="ECO:0000256" key="4">
    <source>
        <dbReference type="ARBA" id="ARBA00016014"/>
    </source>
</evidence>
<dbReference type="InterPro" id="IPR044135">
    <property type="entry name" value="Met-tRNA-FMT_C"/>
</dbReference>
<dbReference type="InterPro" id="IPR002376">
    <property type="entry name" value="Formyl_transf_N"/>
</dbReference>
<feature type="binding site" evidence="8">
    <location>
        <begin position="109"/>
        <end position="112"/>
    </location>
    <ligand>
        <name>(6S)-5,6,7,8-tetrahydrofolate</name>
        <dbReference type="ChEBI" id="CHEBI:57453"/>
    </ligand>
</feature>
<protein>
    <recommendedName>
        <fullName evidence="4 8">Methionyl-tRNA formyltransferase</fullName>
        <ecNumber evidence="3 8">2.1.2.9</ecNumber>
    </recommendedName>
</protein>
<dbReference type="Pfam" id="PF02911">
    <property type="entry name" value="Formyl_trans_C"/>
    <property type="match status" value="1"/>
</dbReference>
<dbReference type="Proteomes" id="UP000536835">
    <property type="component" value="Unassembled WGS sequence"/>
</dbReference>